<proteinExistence type="predicted"/>
<evidence type="ECO:0000259" key="1">
    <source>
        <dbReference type="Pfam" id="PF20231"/>
    </source>
</evidence>
<protein>
    <recommendedName>
        <fullName evidence="1">DUF6589 domain-containing protein</fullName>
    </recommendedName>
</protein>
<sequence length="263" mass="30258">MSLKAFARSEPTQELIEEIADYLAVNYVAGYEANIFKLRGLASTLRDAQHENILIMHQYFLLYEEISFAMNHGDIVRLETLFPPWIYIFKATGKHRYANLMVKFLTEVHFLYPDGLKHAVHYNLMVNPTRKEGAWRGADWVEESNNLLQHDFGGRGSNYTKAQVIEESPLIEIYRSCHHNIERNFNITGLTQRHGPPNLSKTFEVLATYFKTHSPNEHCNSRKSAHTILDIIDRGLNNIEPAADLPDDVDCEIDAEDLEVELL</sequence>
<keyword evidence="3" id="KW-1185">Reference proteome</keyword>
<dbReference type="InterPro" id="IPR046496">
    <property type="entry name" value="DUF6589"/>
</dbReference>
<evidence type="ECO:0000313" key="3">
    <source>
        <dbReference type="Proteomes" id="UP000054166"/>
    </source>
</evidence>
<dbReference type="AlphaFoldDB" id="A0A0C3F9Z7"/>
<feature type="domain" description="DUF6589" evidence="1">
    <location>
        <begin position="2"/>
        <end position="194"/>
    </location>
</feature>
<reference evidence="2 3" key="1">
    <citation type="submission" date="2014-04" db="EMBL/GenBank/DDBJ databases">
        <authorList>
            <consortium name="DOE Joint Genome Institute"/>
            <person name="Kuo A."/>
            <person name="Tarkka M."/>
            <person name="Buscot F."/>
            <person name="Kohler A."/>
            <person name="Nagy L.G."/>
            <person name="Floudas D."/>
            <person name="Copeland A."/>
            <person name="Barry K.W."/>
            <person name="Cichocki N."/>
            <person name="Veneault-Fourrey C."/>
            <person name="LaButti K."/>
            <person name="Lindquist E.A."/>
            <person name="Lipzen A."/>
            <person name="Lundell T."/>
            <person name="Morin E."/>
            <person name="Murat C."/>
            <person name="Sun H."/>
            <person name="Tunlid A."/>
            <person name="Henrissat B."/>
            <person name="Grigoriev I.V."/>
            <person name="Hibbett D.S."/>
            <person name="Martin F."/>
            <person name="Nordberg H.P."/>
            <person name="Cantor M.N."/>
            <person name="Hua S.X."/>
        </authorList>
    </citation>
    <scope>NUCLEOTIDE SEQUENCE [LARGE SCALE GENOMIC DNA]</scope>
    <source>
        <strain evidence="2 3">F 1598</strain>
    </source>
</reference>
<dbReference type="OrthoDB" id="4743193at2759"/>
<dbReference type="HOGENOM" id="CLU_009487_6_0_1"/>
<dbReference type="Pfam" id="PF20231">
    <property type="entry name" value="DUF6589"/>
    <property type="match status" value="1"/>
</dbReference>
<dbReference type="Proteomes" id="UP000054166">
    <property type="component" value="Unassembled WGS sequence"/>
</dbReference>
<gene>
    <name evidence="2" type="ORF">PILCRDRAFT_12582</name>
</gene>
<accession>A0A0C3F9Z7</accession>
<reference evidence="3" key="2">
    <citation type="submission" date="2015-01" db="EMBL/GenBank/DDBJ databases">
        <title>Evolutionary Origins and Diversification of the Mycorrhizal Mutualists.</title>
        <authorList>
            <consortium name="DOE Joint Genome Institute"/>
            <consortium name="Mycorrhizal Genomics Consortium"/>
            <person name="Kohler A."/>
            <person name="Kuo A."/>
            <person name="Nagy L.G."/>
            <person name="Floudas D."/>
            <person name="Copeland A."/>
            <person name="Barry K.W."/>
            <person name="Cichocki N."/>
            <person name="Veneault-Fourrey C."/>
            <person name="LaButti K."/>
            <person name="Lindquist E.A."/>
            <person name="Lipzen A."/>
            <person name="Lundell T."/>
            <person name="Morin E."/>
            <person name="Murat C."/>
            <person name="Riley R."/>
            <person name="Ohm R."/>
            <person name="Sun H."/>
            <person name="Tunlid A."/>
            <person name="Henrissat B."/>
            <person name="Grigoriev I.V."/>
            <person name="Hibbett D.S."/>
            <person name="Martin F."/>
        </authorList>
    </citation>
    <scope>NUCLEOTIDE SEQUENCE [LARGE SCALE GENOMIC DNA]</scope>
    <source>
        <strain evidence="3">F 1598</strain>
    </source>
</reference>
<dbReference type="EMBL" id="KN833032">
    <property type="protein sequence ID" value="KIM76704.1"/>
    <property type="molecule type" value="Genomic_DNA"/>
</dbReference>
<name>A0A0C3F9Z7_PILCF</name>
<dbReference type="InParanoid" id="A0A0C3F9Z7"/>
<evidence type="ECO:0000313" key="2">
    <source>
        <dbReference type="EMBL" id="KIM76704.1"/>
    </source>
</evidence>
<dbReference type="STRING" id="765440.A0A0C3F9Z7"/>
<organism evidence="2 3">
    <name type="scientific">Piloderma croceum (strain F 1598)</name>
    <dbReference type="NCBI Taxonomy" id="765440"/>
    <lineage>
        <taxon>Eukaryota</taxon>
        <taxon>Fungi</taxon>
        <taxon>Dikarya</taxon>
        <taxon>Basidiomycota</taxon>
        <taxon>Agaricomycotina</taxon>
        <taxon>Agaricomycetes</taxon>
        <taxon>Agaricomycetidae</taxon>
        <taxon>Atheliales</taxon>
        <taxon>Atheliaceae</taxon>
        <taxon>Piloderma</taxon>
    </lineage>
</organism>